<dbReference type="AlphaFoldDB" id="A0A199VLP7"/>
<dbReference type="GO" id="GO:0006355">
    <property type="term" value="P:regulation of DNA-templated transcription"/>
    <property type="evidence" value="ECO:0007669"/>
    <property type="project" value="UniProtKB-UniRule"/>
</dbReference>
<sequence length="271" mass="30431">MFNYTSILCARALTVMYFVGIHHIPQSYIMKIWTKEAKCGMPSDKTENVAIVDASSGRAQWHESLSLMYRKFINEGTKNLKAYEVAKEDMELIISKLASLNKELEIVESLPNNKGLEHHSIIISQSSYIKIGLEGQVANMGFEGQVVKDPPQSQCKSKRRHQRIKPHAEKAKKSRTCAKCKRKGHNIRTCKETVVVVVETVVVVVETVVETVVVHAVVLLHVHVETVVVHVVVLLHVHVETVVVHVVVLIHVHVQTVVVLLHVHVETVVVH</sequence>
<reference evidence="2 3" key="1">
    <citation type="journal article" date="2016" name="DNA Res.">
        <title>The draft genome of MD-2 pineapple using hybrid error correction of long reads.</title>
        <authorList>
            <person name="Redwan R.M."/>
            <person name="Saidin A."/>
            <person name="Kumar S.V."/>
        </authorList>
    </citation>
    <scope>NUCLEOTIDE SEQUENCE [LARGE SCALE GENOMIC DNA]</scope>
    <source>
        <strain evidence="3">cv. MD2</strain>
        <tissue evidence="2">Leaf</tissue>
    </source>
</reference>
<keyword evidence="1" id="KW-0863">Zinc-finger</keyword>
<protein>
    <recommendedName>
        <fullName evidence="1">Protein FAR1-RELATED SEQUENCE</fullName>
    </recommendedName>
</protein>
<accession>A0A199VLP7</accession>
<dbReference type="PANTHER" id="PTHR31669">
    <property type="entry name" value="PROTEIN FAR1-RELATED SEQUENCE 10-RELATED"/>
    <property type="match status" value="1"/>
</dbReference>
<keyword evidence="1" id="KW-0479">Metal-binding</keyword>
<evidence type="ECO:0000313" key="2">
    <source>
        <dbReference type="EMBL" id="OAY78004.1"/>
    </source>
</evidence>
<evidence type="ECO:0000313" key="3">
    <source>
        <dbReference type="Proteomes" id="UP000092600"/>
    </source>
</evidence>
<comment type="subcellular location">
    <subcellularLocation>
        <location evidence="1">Nucleus</location>
    </subcellularLocation>
</comment>
<comment type="similarity">
    <text evidence="1">Belongs to the FHY3/FAR1 family.</text>
</comment>
<comment type="caution">
    <text evidence="2">The sequence shown here is derived from an EMBL/GenBank/DDBJ whole genome shotgun (WGS) entry which is preliminary data.</text>
</comment>
<dbReference type="GO" id="GO:0005634">
    <property type="term" value="C:nucleus"/>
    <property type="evidence" value="ECO:0007669"/>
    <property type="project" value="UniProtKB-SubCell"/>
</dbReference>
<organism evidence="2 3">
    <name type="scientific">Ananas comosus</name>
    <name type="common">Pineapple</name>
    <name type="synonym">Ananas ananas</name>
    <dbReference type="NCBI Taxonomy" id="4615"/>
    <lineage>
        <taxon>Eukaryota</taxon>
        <taxon>Viridiplantae</taxon>
        <taxon>Streptophyta</taxon>
        <taxon>Embryophyta</taxon>
        <taxon>Tracheophyta</taxon>
        <taxon>Spermatophyta</taxon>
        <taxon>Magnoliopsida</taxon>
        <taxon>Liliopsida</taxon>
        <taxon>Poales</taxon>
        <taxon>Bromeliaceae</taxon>
        <taxon>Bromelioideae</taxon>
        <taxon>Ananas</taxon>
    </lineage>
</organism>
<evidence type="ECO:0000256" key="1">
    <source>
        <dbReference type="RuleBase" id="RU367018"/>
    </source>
</evidence>
<comment type="function">
    <text evidence="1">Putative transcription activator involved in regulating light control of development.</text>
</comment>
<dbReference type="EMBL" id="LSRQ01001395">
    <property type="protein sequence ID" value="OAY78004.1"/>
    <property type="molecule type" value="Genomic_DNA"/>
</dbReference>
<dbReference type="Proteomes" id="UP000092600">
    <property type="component" value="Unassembled WGS sequence"/>
</dbReference>
<keyword evidence="1" id="KW-0539">Nucleus</keyword>
<dbReference type="PANTHER" id="PTHR31669:SF251">
    <property type="entry name" value="PROTEIN FAR1-RELATED SEQUENCE"/>
    <property type="match status" value="1"/>
</dbReference>
<dbReference type="GO" id="GO:0008270">
    <property type="term" value="F:zinc ion binding"/>
    <property type="evidence" value="ECO:0007669"/>
    <property type="project" value="UniProtKB-UniRule"/>
</dbReference>
<feature type="non-terminal residue" evidence="2">
    <location>
        <position position="271"/>
    </location>
</feature>
<gene>
    <name evidence="2" type="ORF">ACMD2_23384</name>
</gene>
<proteinExistence type="inferred from homology"/>
<name>A0A199VLP7_ANACO</name>
<keyword evidence="1" id="KW-0862">Zinc</keyword>
<dbReference type="InterPro" id="IPR031052">
    <property type="entry name" value="FHY3/FAR1"/>
</dbReference>